<dbReference type="Gene3D" id="1.20.920.10">
    <property type="entry name" value="Bromodomain-like"/>
    <property type="match status" value="12"/>
</dbReference>
<keyword evidence="1" id="KW-0103">Bromodomain</keyword>
<feature type="domain" description="Bromo" evidence="2">
    <location>
        <begin position="449"/>
        <end position="544"/>
    </location>
</feature>
<organism evidence="3 4">
    <name type="scientific">Vigna mungo</name>
    <name type="common">Black gram</name>
    <name type="synonym">Phaseolus mungo</name>
    <dbReference type="NCBI Taxonomy" id="3915"/>
    <lineage>
        <taxon>Eukaryota</taxon>
        <taxon>Viridiplantae</taxon>
        <taxon>Streptophyta</taxon>
        <taxon>Embryophyta</taxon>
        <taxon>Tracheophyta</taxon>
        <taxon>Spermatophyta</taxon>
        <taxon>Magnoliopsida</taxon>
        <taxon>eudicotyledons</taxon>
        <taxon>Gunneridae</taxon>
        <taxon>Pentapetalae</taxon>
        <taxon>rosids</taxon>
        <taxon>fabids</taxon>
        <taxon>Fabales</taxon>
        <taxon>Fabaceae</taxon>
        <taxon>Papilionoideae</taxon>
        <taxon>50 kb inversion clade</taxon>
        <taxon>NPAAA clade</taxon>
        <taxon>indigoferoid/millettioid clade</taxon>
        <taxon>Phaseoleae</taxon>
        <taxon>Vigna</taxon>
    </lineage>
</organism>
<dbReference type="SUPFAM" id="SSF47370">
    <property type="entry name" value="Bromodomain"/>
    <property type="match status" value="12"/>
</dbReference>
<feature type="domain" description="Bromo" evidence="2">
    <location>
        <begin position="1593"/>
        <end position="1688"/>
    </location>
</feature>
<evidence type="ECO:0000313" key="4">
    <source>
        <dbReference type="Proteomes" id="UP001374535"/>
    </source>
</evidence>
<accession>A0AAQ3NEQ9</accession>
<proteinExistence type="predicted"/>
<evidence type="ECO:0000256" key="1">
    <source>
        <dbReference type="ARBA" id="ARBA00023117"/>
    </source>
</evidence>
<dbReference type="EMBL" id="CP144695">
    <property type="protein sequence ID" value="WVZ07641.1"/>
    <property type="molecule type" value="Genomic_DNA"/>
</dbReference>
<feature type="domain" description="Bromo" evidence="2">
    <location>
        <begin position="1164"/>
        <end position="1259"/>
    </location>
</feature>
<evidence type="ECO:0000313" key="3">
    <source>
        <dbReference type="EMBL" id="WVZ07641.1"/>
    </source>
</evidence>
<feature type="domain" description="Bromo" evidence="2">
    <location>
        <begin position="735"/>
        <end position="830"/>
    </location>
</feature>
<dbReference type="SMART" id="SM00297">
    <property type="entry name" value="BROMO"/>
    <property type="match status" value="12"/>
</dbReference>
<feature type="domain" description="Bromo" evidence="2">
    <location>
        <begin position="163"/>
        <end position="258"/>
    </location>
</feature>
<dbReference type="PANTHER" id="PTHR46136">
    <property type="entry name" value="TRANSCRIPTION FACTOR GTE8"/>
    <property type="match status" value="1"/>
</dbReference>
<dbReference type="InterPro" id="IPR052442">
    <property type="entry name" value="Env_Response_Regulator"/>
</dbReference>
<reference evidence="3 4" key="1">
    <citation type="journal article" date="2023" name="Life. Sci Alliance">
        <title>Evolutionary insights into 3D genome organization and epigenetic landscape of Vigna mungo.</title>
        <authorList>
            <person name="Junaid A."/>
            <person name="Singh B."/>
            <person name="Bhatia S."/>
        </authorList>
    </citation>
    <scope>NUCLEOTIDE SEQUENCE [LARGE SCALE GENOMIC DNA]</scope>
    <source>
        <strain evidence="3">Urdbean</strain>
    </source>
</reference>
<dbReference type="Proteomes" id="UP001374535">
    <property type="component" value="Chromosome 6"/>
</dbReference>
<feature type="domain" description="Bromo" evidence="2">
    <location>
        <begin position="306"/>
        <end position="401"/>
    </location>
</feature>
<feature type="domain" description="Bromo" evidence="2">
    <location>
        <begin position="1450"/>
        <end position="1545"/>
    </location>
</feature>
<feature type="domain" description="Bromo" evidence="2">
    <location>
        <begin position="1021"/>
        <end position="1116"/>
    </location>
</feature>
<dbReference type="PANTHER" id="PTHR46136:SF7">
    <property type="entry name" value="BROMO DOMAIN-CONTAINING PROTEIN"/>
    <property type="match status" value="1"/>
</dbReference>
<keyword evidence="4" id="KW-1185">Reference proteome</keyword>
<feature type="domain" description="Bromo" evidence="2">
    <location>
        <begin position="878"/>
        <end position="973"/>
    </location>
</feature>
<dbReference type="InterPro" id="IPR001487">
    <property type="entry name" value="Bromodomain"/>
</dbReference>
<dbReference type="InterPro" id="IPR036427">
    <property type="entry name" value="Bromodomain-like_sf"/>
</dbReference>
<feature type="domain" description="Bromo" evidence="2">
    <location>
        <begin position="1307"/>
        <end position="1402"/>
    </location>
</feature>
<sequence>MVQKEWKKRERKQKIENAMRMDRSKRMQCWTMMKRLMVGRDAWVLKKNEQNKKIMSLRDIELKLKRLEYSKVDDFQNDMRNVFSYPLGYPPKSEIHKVAREISQAFELKWKKAIWIDVNSASKYCERNEKIRYDDCDKTTDKEMVQKEWKKRERKQKIENAMRMDRSKRMQCWTMIKRLMVGRDAWVLKKNEQNKKIMSLRDIELKLKRLEYSKVDDFQNDMRNVFSYPLGYPPKSEIHKVAREISQAFELNWKKAIWIDVNSASKSCERNEKIRYDDCDKGTDKEMVQKEWKKRERKQKIENAMRMDRSKRMQCWTMMKRLMVGRDAWVLKKNEQNKKIMSLRDIELKLKRLEYSKVDDFQNDMRNVFSYPLGYPPKSEIHKVAREISQAFELNWKKAIWIDVNSASKYCERNEKIRYDDCDKTTDKEMVQKEWKKRERKQKIENAMRMDRSKRMQCWTMMKRLMVGRDAWVLKKNEQNKKIMSLRDIELKLKRLEYSKVDDFQNDMRNVFSYPLGYPPKSEIHKVAREISQAFELKWKKAIWIDVNSASKSCERNEKIRYDDCDKGTDKEMVQKEWKKRERKQKIENAMRMDRSKRMQCWTMMKRLMVGRDAWVLKKNEQNKKIMSLRDIELKLKRLEYSKVDDFQNDMRNVFSYPLGYPPKSEIHKVAREISQAFELNWKKAIWIDVNSASKSCERNEKIRYDDCDKGTDKEMVQKEWKKRERKQKIENAMRMDRSKRMQCWTMMKRLMVGRDAWVLKKNEQNKKIMSLRDIELKLKRLEYSKVDDFQNDMRNVFSYPLGYPPKSEIHKVAREISQAFELKWKKAIWIDVNSASKSCERNEKIRYDDCDKGTDKEMVQKEWKKRERKQKIENAMRMDRSKRMQCWTMMKRLMVGRDAWVLKKNEQNKKIMSLRDIELKLKRLEYSKVDDFQNDMRNVFSYPLGYPPKSEIHKVAREISQAFELNWKKAIWIDVNSASKYCERNEKIRYDDCDKTTDKEMVQKEWKKRERKQKIENAMRMDRSKRMQCWTMMKRLMVGRDAWVLKKNEQNKKIMSLRDIELKLKRLEYSKVDDFQNDMRNVFSYPLGYPPKSEIHKVAREISQAFELKWKKAIWIDVNSASKSCERNEKIRYDDCDKGTDKEMVQKEWKKRERKQKIENAMRMDRSKRMQCWTMMKRLMVGRDAWVLKKNEQNKKIMSLRDIELKLKRLEYSKVDDFQNDMRNVFSYPLGYPPKSEIHKVAREISQAFELNWKKAIWIDVNSASKYCERNEKIRYDDCDKTTDKEMVQKEWKKRERKQKIENAMRMDRSKRMQCWTMMKRLMVGRDAWVLKKNEQNKKIMSLRDIELKLKRLEYSKVDDFQNDMRNVFSYPLGYPPKSEIHKVAREISQAFELKWKKAIWIDVNSASKSCERNEKIRYDDCDKGTDKEMVQKEWKKRERKQKIENAMRMDRSKRMQCWTMMKRLMVGRDAWVLKKNEQNKKIMSLRDIELKLKRLEYSKVDDFQNDMRNVFSYPLGYPPKSEIHKVAREISQAFELKWKKAIWIDVNSASKSCERNEKIRYDDCDKGTDKEMVQKEWKKRERKQKIENAMRMDRSKRMQCWTMMKRLMVGRDAWVLKKNEQNKKIMSLRDIELKLKRLEYSKVDDFQNDMRNVFSYPLGYPPKSEIHKVAREISQAFELKWKKAIWIDVNSASKSCERNEKIRYDDCDKGTDKEMVQKEWKKRERKQKIENAMRMDRSKRMQCWTMMKRLMVGRDA</sequence>
<feature type="domain" description="Bromo" evidence="2">
    <location>
        <begin position="592"/>
        <end position="687"/>
    </location>
</feature>
<evidence type="ECO:0000259" key="2">
    <source>
        <dbReference type="SMART" id="SM00297"/>
    </source>
</evidence>
<name>A0AAQ3NEQ9_VIGMU</name>
<protein>
    <recommendedName>
        <fullName evidence="2">Bromo domain-containing protein</fullName>
    </recommendedName>
</protein>
<feature type="domain" description="Bromo" evidence="2">
    <location>
        <begin position="20"/>
        <end position="115"/>
    </location>
</feature>
<gene>
    <name evidence="3" type="ORF">V8G54_020987</name>
</gene>